<evidence type="ECO:0000313" key="1">
    <source>
        <dbReference type="EMBL" id="KAF0542526.1"/>
    </source>
</evidence>
<dbReference type="AlphaFoldDB" id="A0A8H4ERX9"/>
<dbReference type="OrthoDB" id="2493088at2759"/>
<name>A0A8H4ERX9_GIGMA</name>
<sequence>MLLRTGKNLKFLYLDEIICNPIILEYFYKNTTVTFIDFHLSYGNSDYFKSMAIEELANILYKNSILTSLTIKSILLGTEGMKLLLEALDKNTAQNSLDFCSNWASTEERNMIAKFLCKNTTLKSLNLSFIDLDQKE</sequence>
<protein>
    <submittedName>
        <fullName evidence="1">Uncharacterized protein</fullName>
    </submittedName>
</protein>
<dbReference type="Proteomes" id="UP000439903">
    <property type="component" value="Unassembled WGS sequence"/>
</dbReference>
<comment type="caution">
    <text evidence="1">The sequence shown here is derived from an EMBL/GenBank/DDBJ whole genome shotgun (WGS) entry which is preliminary data.</text>
</comment>
<dbReference type="SUPFAM" id="SSF52047">
    <property type="entry name" value="RNI-like"/>
    <property type="match status" value="1"/>
</dbReference>
<dbReference type="Gene3D" id="3.80.10.10">
    <property type="entry name" value="Ribonuclease Inhibitor"/>
    <property type="match status" value="1"/>
</dbReference>
<accession>A0A8H4ERX9</accession>
<evidence type="ECO:0000313" key="2">
    <source>
        <dbReference type="Proteomes" id="UP000439903"/>
    </source>
</evidence>
<gene>
    <name evidence="1" type="ORF">F8M41_004511</name>
</gene>
<reference evidence="1 2" key="1">
    <citation type="journal article" date="2019" name="Environ. Microbiol.">
        <title>At the nexus of three kingdoms: the genome of the mycorrhizal fungus Gigaspora margarita provides insights into plant, endobacterial and fungal interactions.</title>
        <authorList>
            <person name="Venice F."/>
            <person name="Ghignone S."/>
            <person name="Salvioli di Fossalunga A."/>
            <person name="Amselem J."/>
            <person name="Novero M."/>
            <person name="Xianan X."/>
            <person name="Sedzielewska Toro K."/>
            <person name="Morin E."/>
            <person name="Lipzen A."/>
            <person name="Grigoriev I.V."/>
            <person name="Henrissat B."/>
            <person name="Martin F.M."/>
            <person name="Bonfante P."/>
        </authorList>
    </citation>
    <scope>NUCLEOTIDE SEQUENCE [LARGE SCALE GENOMIC DNA]</scope>
    <source>
        <strain evidence="1 2">BEG34</strain>
    </source>
</reference>
<keyword evidence="2" id="KW-1185">Reference proteome</keyword>
<organism evidence="1 2">
    <name type="scientific">Gigaspora margarita</name>
    <dbReference type="NCBI Taxonomy" id="4874"/>
    <lineage>
        <taxon>Eukaryota</taxon>
        <taxon>Fungi</taxon>
        <taxon>Fungi incertae sedis</taxon>
        <taxon>Mucoromycota</taxon>
        <taxon>Glomeromycotina</taxon>
        <taxon>Glomeromycetes</taxon>
        <taxon>Diversisporales</taxon>
        <taxon>Gigasporaceae</taxon>
        <taxon>Gigaspora</taxon>
    </lineage>
</organism>
<proteinExistence type="predicted"/>
<dbReference type="EMBL" id="WTPW01000142">
    <property type="protein sequence ID" value="KAF0542526.1"/>
    <property type="molecule type" value="Genomic_DNA"/>
</dbReference>
<dbReference type="InterPro" id="IPR032675">
    <property type="entry name" value="LRR_dom_sf"/>
</dbReference>